<name>A0A8J2WM83_9CRUS</name>
<comment type="caution">
    <text evidence="2">The sequence shown here is derived from an EMBL/GenBank/DDBJ whole genome shotgun (WGS) entry which is preliminary data.</text>
</comment>
<organism evidence="2 3">
    <name type="scientific">Daphnia galeata</name>
    <dbReference type="NCBI Taxonomy" id="27404"/>
    <lineage>
        <taxon>Eukaryota</taxon>
        <taxon>Metazoa</taxon>
        <taxon>Ecdysozoa</taxon>
        <taxon>Arthropoda</taxon>
        <taxon>Crustacea</taxon>
        <taxon>Branchiopoda</taxon>
        <taxon>Diplostraca</taxon>
        <taxon>Cladocera</taxon>
        <taxon>Anomopoda</taxon>
        <taxon>Daphniidae</taxon>
        <taxon>Daphnia</taxon>
    </lineage>
</organism>
<proteinExistence type="predicted"/>
<evidence type="ECO:0000313" key="2">
    <source>
        <dbReference type="EMBL" id="CAH0109969.1"/>
    </source>
</evidence>
<sequence>MFSVDDRFEFPVPPALRVLFASDSVRLKGENSSSESLLKRINDNGQVFMHSSCAISTSFFVFFLLFVPAIYTQLQQYIQFKHLVKRSVVMPVQCRKRI</sequence>
<keyword evidence="1" id="KW-0812">Transmembrane</keyword>
<reference evidence="2" key="1">
    <citation type="submission" date="2021-11" db="EMBL/GenBank/DDBJ databases">
        <authorList>
            <person name="Schell T."/>
        </authorList>
    </citation>
    <scope>NUCLEOTIDE SEQUENCE</scope>
    <source>
        <strain evidence="2">M5</strain>
    </source>
</reference>
<dbReference type="AlphaFoldDB" id="A0A8J2WM83"/>
<accession>A0A8J2WM83</accession>
<dbReference type="EMBL" id="CAKKLH010000297">
    <property type="protein sequence ID" value="CAH0109969.1"/>
    <property type="molecule type" value="Genomic_DNA"/>
</dbReference>
<dbReference type="OrthoDB" id="639767at2759"/>
<keyword evidence="1" id="KW-0472">Membrane</keyword>
<protein>
    <submittedName>
        <fullName evidence="2">Uncharacterized protein</fullName>
    </submittedName>
</protein>
<feature type="transmembrane region" description="Helical" evidence="1">
    <location>
        <begin position="47"/>
        <end position="71"/>
    </location>
</feature>
<keyword evidence="3" id="KW-1185">Reference proteome</keyword>
<dbReference type="Proteomes" id="UP000789390">
    <property type="component" value="Unassembled WGS sequence"/>
</dbReference>
<evidence type="ECO:0000313" key="3">
    <source>
        <dbReference type="Proteomes" id="UP000789390"/>
    </source>
</evidence>
<gene>
    <name evidence="2" type="ORF">DGAL_LOCUS13461</name>
</gene>
<keyword evidence="1" id="KW-1133">Transmembrane helix</keyword>
<evidence type="ECO:0000256" key="1">
    <source>
        <dbReference type="SAM" id="Phobius"/>
    </source>
</evidence>